<dbReference type="Proteomes" id="UP001207468">
    <property type="component" value="Unassembled WGS sequence"/>
</dbReference>
<organism evidence="1 2">
    <name type="scientific">Russula earlei</name>
    <dbReference type="NCBI Taxonomy" id="71964"/>
    <lineage>
        <taxon>Eukaryota</taxon>
        <taxon>Fungi</taxon>
        <taxon>Dikarya</taxon>
        <taxon>Basidiomycota</taxon>
        <taxon>Agaricomycotina</taxon>
        <taxon>Agaricomycetes</taxon>
        <taxon>Russulales</taxon>
        <taxon>Russulaceae</taxon>
        <taxon>Russula</taxon>
    </lineage>
</organism>
<protein>
    <submittedName>
        <fullName evidence="1">Uncharacterized protein</fullName>
    </submittedName>
</protein>
<accession>A0ACC0UML8</accession>
<evidence type="ECO:0000313" key="1">
    <source>
        <dbReference type="EMBL" id="KAI9512324.1"/>
    </source>
</evidence>
<sequence length="448" mass="46975">MPGTIATVLSVLFFLASRLHQVAATPSQDFLPQGFFFDWNPPGTTVPIPVTQQCETLHITWQRGSTAVGPNPTSPYFLQIFTSTFIVPITVPAGGGTSFDFAVPWIPGTQYQICMWDSRGVSGGCQDIYTVIPNTTTTAPTCSNVTYPTSALNVNAAVINGAFSEYGWVPQCTDIQVEAQNGTGPYTLMVAPSLHPPLNLTKSSGPINWTVVMTHGFSFFISGPLHSGDNADTSCLDINHSGSSGSSTKLPVTIGAAVGGVVVGLLAGAAGVFLFRRSRRSRQRESGQPFIRDSHSSGQAPQSAQISPTSNPTSITGGTGLEYIVEPFAMPSSSSDPSFPLLPGHAARSAGASPPDATSASSNDPADPSNASGARRTNVYVVHHDGGRAPVTVYTEEGAEVVELPPRYPDGGSGSGNTESDGSRDTNTNRRRQPASVPRKARGPRPPT</sequence>
<reference evidence="1" key="1">
    <citation type="submission" date="2021-03" db="EMBL/GenBank/DDBJ databases">
        <title>Evolutionary priming and transition to the ectomycorrhizal habit in an iconic lineage of mushroom-forming fungi: is preadaptation a requirement?</title>
        <authorList>
            <consortium name="DOE Joint Genome Institute"/>
            <person name="Looney B.P."/>
            <person name="Miyauchi S."/>
            <person name="Morin E."/>
            <person name="Drula E."/>
            <person name="Courty P.E."/>
            <person name="Chicoki N."/>
            <person name="Fauchery L."/>
            <person name="Kohler A."/>
            <person name="Kuo A."/>
            <person name="LaButti K."/>
            <person name="Pangilinan J."/>
            <person name="Lipzen A."/>
            <person name="Riley R."/>
            <person name="Andreopoulos W."/>
            <person name="He G."/>
            <person name="Johnson J."/>
            <person name="Barry K.W."/>
            <person name="Grigoriev I.V."/>
            <person name="Nagy L."/>
            <person name="Hibbett D."/>
            <person name="Henrissat B."/>
            <person name="Matheny P.B."/>
            <person name="Labbe J."/>
            <person name="Martin A.F."/>
        </authorList>
    </citation>
    <scope>NUCLEOTIDE SEQUENCE</scope>
    <source>
        <strain evidence="1">BPL698</strain>
    </source>
</reference>
<dbReference type="EMBL" id="JAGFNK010000010">
    <property type="protein sequence ID" value="KAI9512324.1"/>
    <property type="molecule type" value="Genomic_DNA"/>
</dbReference>
<name>A0ACC0UML8_9AGAM</name>
<proteinExistence type="predicted"/>
<comment type="caution">
    <text evidence="1">The sequence shown here is derived from an EMBL/GenBank/DDBJ whole genome shotgun (WGS) entry which is preliminary data.</text>
</comment>
<gene>
    <name evidence="1" type="ORF">F5148DRAFT_1164029</name>
</gene>
<keyword evidence="2" id="KW-1185">Reference proteome</keyword>
<evidence type="ECO:0000313" key="2">
    <source>
        <dbReference type="Proteomes" id="UP001207468"/>
    </source>
</evidence>